<dbReference type="Proteomes" id="UP000299102">
    <property type="component" value="Unassembled WGS sequence"/>
</dbReference>
<sequence>MNVDNRSLRTRRTNALSRRAKSLYADVTIDISDAISLIIVYDKSYIKSLLRFARLSSELTDNRAKREHITCTVTVLQNQFCVGTIKFTVYALHRHLKRFYGVRILKNDILGGVTHAPGSKGAAAAGPK</sequence>
<protein>
    <submittedName>
        <fullName evidence="1">Uncharacterized protein</fullName>
    </submittedName>
</protein>
<proteinExistence type="predicted"/>
<evidence type="ECO:0000313" key="2">
    <source>
        <dbReference type="Proteomes" id="UP000299102"/>
    </source>
</evidence>
<reference evidence="1 2" key="1">
    <citation type="journal article" date="2019" name="Commun. Biol.">
        <title>The bagworm genome reveals a unique fibroin gene that provides high tensile strength.</title>
        <authorList>
            <person name="Kono N."/>
            <person name="Nakamura H."/>
            <person name="Ohtoshi R."/>
            <person name="Tomita M."/>
            <person name="Numata K."/>
            <person name="Arakawa K."/>
        </authorList>
    </citation>
    <scope>NUCLEOTIDE SEQUENCE [LARGE SCALE GENOMIC DNA]</scope>
</reference>
<comment type="caution">
    <text evidence="1">The sequence shown here is derived from an EMBL/GenBank/DDBJ whole genome shotgun (WGS) entry which is preliminary data.</text>
</comment>
<dbReference type="EMBL" id="BGZK01000515">
    <property type="protein sequence ID" value="GBP48019.1"/>
    <property type="molecule type" value="Genomic_DNA"/>
</dbReference>
<evidence type="ECO:0000313" key="1">
    <source>
        <dbReference type="EMBL" id="GBP48019.1"/>
    </source>
</evidence>
<organism evidence="1 2">
    <name type="scientific">Eumeta variegata</name>
    <name type="common">Bagworm moth</name>
    <name type="synonym">Eumeta japonica</name>
    <dbReference type="NCBI Taxonomy" id="151549"/>
    <lineage>
        <taxon>Eukaryota</taxon>
        <taxon>Metazoa</taxon>
        <taxon>Ecdysozoa</taxon>
        <taxon>Arthropoda</taxon>
        <taxon>Hexapoda</taxon>
        <taxon>Insecta</taxon>
        <taxon>Pterygota</taxon>
        <taxon>Neoptera</taxon>
        <taxon>Endopterygota</taxon>
        <taxon>Lepidoptera</taxon>
        <taxon>Glossata</taxon>
        <taxon>Ditrysia</taxon>
        <taxon>Tineoidea</taxon>
        <taxon>Psychidae</taxon>
        <taxon>Oiketicinae</taxon>
        <taxon>Eumeta</taxon>
    </lineage>
</organism>
<dbReference type="AlphaFoldDB" id="A0A4C1WC21"/>
<keyword evidence="2" id="KW-1185">Reference proteome</keyword>
<name>A0A4C1WC21_EUMVA</name>
<accession>A0A4C1WC21</accession>
<gene>
    <name evidence="1" type="ORF">EVAR_83720_1</name>
</gene>